<dbReference type="PROSITE" id="PS00211">
    <property type="entry name" value="ABC_TRANSPORTER_1"/>
    <property type="match status" value="1"/>
</dbReference>
<dbReference type="FunFam" id="3.40.50.300:FF:000224">
    <property type="entry name" value="Energy-coupling factor transporter ATP-binding protein EcfA"/>
    <property type="match status" value="1"/>
</dbReference>
<protein>
    <recommendedName>
        <fullName evidence="10">ABC transporter ATP-binding protein</fullName>
    </recommendedName>
</protein>
<dbReference type="InterPro" id="IPR005876">
    <property type="entry name" value="Co_trans_ATP-bd"/>
</dbReference>
<evidence type="ECO:0000256" key="7">
    <source>
        <dbReference type="ARBA" id="ARBA00022967"/>
    </source>
</evidence>
<dbReference type="CDD" id="cd03225">
    <property type="entry name" value="ABC_cobalt_CbiO_domain1"/>
    <property type="match status" value="1"/>
</dbReference>
<dbReference type="Pfam" id="PF00005">
    <property type="entry name" value="ABC_tran"/>
    <property type="match status" value="1"/>
</dbReference>
<evidence type="ECO:0000256" key="5">
    <source>
        <dbReference type="ARBA" id="ARBA00022741"/>
    </source>
</evidence>
<keyword evidence="5 10" id="KW-0547">Nucleotide-binding</keyword>
<evidence type="ECO:0000256" key="10">
    <source>
        <dbReference type="RuleBase" id="RU364103"/>
    </source>
</evidence>
<dbReference type="PANTHER" id="PTHR43553:SF24">
    <property type="entry name" value="ENERGY-COUPLING FACTOR TRANSPORTER ATP-BINDING PROTEIN ECFA1"/>
    <property type="match status" value="1"/>
</dbReference>
<dbReference type="InterPro" id="IPR017871">
    <property type="entry name" value="ABC_transporter-like_CS"/>
</dbReference>
<gene>
    <name evidence="12" type="ORF">LKE05_00235</name>
</gene>
<comment type="function">
    <text evidence="9">Probably part of an ABC transporter complex. Responsible for energy coupling to the transport system.</text>
</comment>
<keyword evidence="7" id="KW-1278">Translocase</keyword>
<dbReference type="InterPro" id="IPR015856">
    <property type="entry name" value="ABC_transpr_CbiO/EcfA_su"/>
</dbReference>
<evidence type="ECO:0000256" key="1">
    <source>
        <dbReference type="ARBA" id="ARBA00004202"/>
    </source>
</evidence>
<evidence type="ECO:0000259" key="11">
    <source>
        <dbReference type="PROSITE" id="PS50893"/>
    </source>
</evidence>
<keyword evidence="8 10" id="KW-0472">Membrane</keyword>
<comment type="function">
    <text evidence="10">Part of an ABC transporter complex. Responsible for energy coupling to the transport system.</text>
</comment>
<keyword evidence="13" id="KW-1185">Reference proteome</keyword>
<dbReference type="InterPro" id="IPR027417">
    <property type="entry name" value="P-loop_NTPase"/>
</dbReference>
<dbReference type="RefSeq" id="WP_022229458.1">
    <property type="nucleotide sequence ID" value="NZ_JAJEQM010000001.1"/>
</dbReference>
<name>A0AAE3DWS5_9FIRM</name>
<dbReference type="PANTHER" id="PTHR43553">
    <property type="entry name" value="HEAVY METAL TRANSPORTER"/>
    <property type="match status" value="1"/>
</dbReference>
<evidence type="ECO:0000313" key="12">
    <source>
        <dbReference type="EMBL" id="MCC2209231.1"/>
    </source>
</evidence>
<accession>A0AAE3DWS5</accession>
<sequence length="280" mass="31091">MNIIETENLSYKYDESHFALSDLSIGFEKGKITTILGANGAGKSTLFLNMNGILKPHSGTVKFMGKPIGYSKKEIRELRKSVGIVFQDPDDQLFSASVFQDVSFGAMNLKLPQDEVVHLTENALKRTGIFDLKDKPTHALSFGQKKRAAIAGILVMSPEVIILDEPTAGLDPMGVSELMHLLRDICENEGTTIIMSTHDIDVVPIYSDYVYVINHGKLLTDGTPEEVFSNPTLLREHNLRLPRIAHLLEILNKCDKLNVDFSKATIGKAREEILNLIRGK</sequence>
<dbReference type="SMART" id="SM00382">
    <property type="entry name" value="AAA"/>
    <property type="match status" value="1"/>
</dbReference>
<organism evidence="12 13">
    <name type="scientific">Hominilimicola fabiformis</name>
    <dbReference type="NCBI Taxonomy" id="2885356"/>
    <lineage>
        <taxon>Bacteria</taxon>
        <taxon>Bacillati</taxon>
        <taxon>Bacillota</taxon>
        <taxon>Clostridia</taxon>
        <taxon>Eubacteriales</taxon>
        <taxon>Oscillospiraceae</taxon>
        <taxon>Hominilimicola</taxon>
    </lineage>
</organism>
<evidence type="ECO:0000256" key="2">
    <source>
        <dbReference type="ARBA" id="ARBA00005417"/>
    </source>
</evidence>
<reference evidence="12 13" key="1">
    <citation type="submission" date="2021-10" db="EMBL/GenBank/DDBJ databases">
        <title>Anaerobic single-cell dispensing facilitates the cultivation of human gut bacteria.</title>
        <authorList>
            <person name="Afrizal A."/>
        </authorList>
    </citation>
    <scope>NUCLEOTIDE SEQUENCE [LARGE SCALE GENOMIC DNA]</scope>
    <source>
        <strain evidence="12 13">CLA-AA-H232</strain>
    </source>
</reference>
<dbReference type="EMBL" id="JAJEQM010000001">
    <property type="protein sequence ID" value="MCC2209231.1"/>
    <property type="molecule type" value="Genomic_DNA"/>
</dbReference>
<evidence type="ECO:0000256" key="3">
    <source>
        <dbReference type="ARBA" id="ARBA00022448"/>
    </source>
</evidence>
<comment type="subcellular location">
    <subcellularLocation>
        <location evidence="1 10">Cell membrane</location>
        <topology evidence="1 10">Peripheral membrane protein</topology>
    </subcellularLocation>
</comment>
<dbReference type="Gene3D" id="3.40.50.300">
    <property type="entry name" value="P-loop containing nucleotide triphosphate hydrolases"/>
    <property type="match status" value="1"/>
</dbReference>
<evidence type="ECO:0000256" key="6">
    <source>
        <dbReference type="ARBA" id="ARBA00022840"/>
    </source>
</evidence>
<proteinExistence type="inferred from homology"/>
<feature type="domain" description="ABC transporter" evidence="11">
    <location>
        <begin position="4"/>
        <end position="240"/>
    </location>
</feature>
<dbReference type="NCBIfam" id="TIGR01166">
    <property type="entry name" value="cbiO"/>
    <property type="match status" value="1"/>
</dbReference>
<dbReference type="InterPro" id="IPR050095">
    <property type="entry name" value="ECF_ABC_transporter_ATP-bd"/>
</dbReference>
<comment type="caution">
    <text evidence="12">The sequence shown here is derived from an EMBL/GenBank/DDBJ whole genome shotgun (WGS) entry which is preliminary data.</text>
</comment>
<evidence type="ECO:0000256" key="9">
    <source>
        <dbReference type="ARBA" id="ARBA00025157"/>
    </source>
</evidence>
<keyword evidence="3 10" id="KW-0813">Transport</keyword>
<dbReference type="GO" id="GO:0005524">
    <property type="term" value="F:ATP binding"/>
    <property type="evidence" value="ECO:0007669"/>
    <property type="project" value="UniProtKB-UniRule"/>
</dbReference>
<keyword evidence="6 10" id="KW-0067">ATP-binding</keyword>
<dbReference type="SUPFAM" id="SSF52540">
    <property type="entry name" value="P-loop containing nucleoside triphosphate hydrolases"/>
    <property type="match status" value="1"/>
</dbReference>
<dbReference type="PROSITE" id="PS50893">
    <property type="entry name" value="ABC_TRANSPORTER_2"/>
    <property type="match status" value="1"/>
</dbReference>
<comment type="similarity">
    <text evidence="2 10">Belongs to the ABC transporter superfamily.</text>
</comment>
<dbReference type="GO" id="GO:0006824">
    <property type="term" value="P:cobalt ion transport"/>
    <property type="evidence" value="ECO:0007669"/>
    <property type="project" value="InterPro"/>
</dbReference>
<dbReference type="InterPro" id="IPR003593">
    <property type="entry name" value="AAA+_ATPase"/>
</dbReference>
<dbReference type="AlphaFoldDB" id="A0AAE3DWS5"/>
<dbReference type="GO" id="GO:0016887">
    <property type="term" value="F:ATP hydrolysis activity"/>
    <property type="evidence" value="ECO:0007669"/>
    <property type="project" value="InterPro"/>
</dbReference>
<dbReference type="InterPro" id="IPR003439">
    <property type="entry name" value="ABC_transporter-like_ATP-bd"/>
</dbReference>
<keyword evidence="4 10" id="KW-1003">Cell membrane</keyword>
<dbReference type="Proteomes" id="UP001198242">
    <property type="component" value="Unassembled WGS sequence"/>
</dbReference>
<dbReference type="GO" id="GO:0042626">
    <property type="term" value="F:ATPase-coupled transmembrane transporter activity"/>
    <property type="evidence" value="ECO:0007669"/>
    <property type="project" value="TreeGrafter"/>
</dbReference>
<evidence type="ECO:0000256" key="8">
    <source>
        <dbReference type="ARBA" id="ARBA00023136"/>
    </source>
</evidence>
<evidence type="ECO:0000313" key="13">
    <source>
        <dbReference type="Proteomes" id="UP001198242"/>
    </source>
</evidence>
<dbReference type="GO" id="GO:0043190">
    <property type="term" value="C:ATP-binding cassette (ABC) transporter complex"/>
    <property type="evidence" value="ECO:0007669"/>
    <property type="project" value="TreeGrafter"/>
</dbReference>
<evidence type="ECO:0000256" key="4">
    <source>
        <dbReference type="ARBA" id="ARBA00022475"/>
    </source>
</evidence>